<keyword evidence="5" id="KW-1185">Reference proteome</keyword>
<evidence type="ECO:0000256" key="3">
    <source>
        <dbReference type="SAM" id="Phobius"/>
    </source>
</evidence>
<feature type="transmembrane region" description="Helical" evidence="3">
    <location>
        <begin position="20"/>
        <end position="41"/>
    </location>
</feature>
<comment type="subcellular location">
    <subcellularLocation>
        <location evidence="1">Cell surface</location>
    </subcellularLocation>
</comment>
<keyword evidence="3" id="KW-0472">Membrane</keyword>
<reference evidence="4 5" key="1">
    <citation type="submission" date="2018-06" db="EMBL/GenBank/DDBJ databases">
        <authorList>
            <consortium name="Pathogen Informatics"/>
            <person name="Doyle S."/>
        </authorList>
    </citation>
    <scope>NUCLEOTIDE SEQUENCE [LARGE SCALE GENOMIC DNA]</scope>
    <source>
        <strain evidence="5">ATCC 11859 / DSM 33 / NCIB 8841 / NCTC 4822</strain>
    </source>
</reference>
<dbReference type="GO" id="GO:0009986">
    <property type="term" value="C:cell surface"/>
    <property type="evidence" value="ECO:0007669"/>
    <property type="project" value="UniProtKB-SubCell"/>
</dbReference>
<keyword evidence="2" id="KW-0178">Competence</keyword>
<protein>
    <submittedName>
        <fullName evidence="4">Tfp pilus assembly protein FimT</fullName>
    </submittedName>
</protein>
<dbReference type="OrthoDB" id="2452651at2"/>
<dbReference type="Proteomes" id="UP000254519">
    <property type="component" value="Unassembled WGS sequence"/>
</dbReference>
<evidence type="ECO:0000313" key="4">
    <source>
        <dbReference type="EMBL" id="SUJ04290.1"/>
    </source>
</evidence>
<dbReference type="GO" id="GO:0030420">
    <property type="term" value="P:establishment of competence for transformation"/>
    <property type="evidence" value="ECO:0007669"/>
    <property type="project" value="UniProtKB-KW"/>
</dbReference>
<sequence length="203" mass="22928">MVGVKCQAQLYVKRTKTERGFTLIEMTFVLSIVILLTVMILPMGNKWFRMASEEDAIDSIIATIYSLQSYSMAYNEYTRLSFQSSGTQTMYVAAVPGKKELSRKLLPEGMHVSSSSALKTVEFHGNGNIVYSGVLTIVGKTGRTAITFQFQRGRMIISESEGILLARSNSHDHNTFHHIWNTFASRHTDDNHYAKKEIIYARC</sequence>
<dbReference type="RefSeq" id="WP_115361025.1">
    <property type="nucleotide sequence ID" value="NZ_CP038012.1"/>
</dbReference>
<gene>
    <name evidence="4" type="ORF">NCTC4822_01554</name>
</gene>
<dbReference type="SUPFAM" id="SSF54523">
    <property type="entry name" value="Pili subunits"/>
    <property type="match status" value="1"/>
</dbReference>
<keyword evidence="3" id="KW-0812">Transmembrane</keyword>
<dbReference type="EMBL" id="UGYZ01000002">
    <property type="protein sequence ID" value="SUJ04290.1"/>
    <property type="molecule type" value="Genomic_DNA"/>
</dbReference>
<dbReference type="InterPro" id="IPR045584">
    <property type="entry name" value="Pilin-like"/>
</dbReference>
<keyword evidence="3" id="KW-1133">Transmembrane helix</keyword>
<evidence type="ECO:0000313" key="5">
    <source>
        <dbReference type="Proteomes" id="UP000254519"/>
    </source>
</evidence>
<dbReference type="PROSITE" id="PS00409">
    <property type="entry name" value="PROKAR_NTER_METHYL"/>
    <property type="match status" value="1"/>
</dbReference>
<name>A0A380BNM6_SPOPA</name>
<dbReference type="AlphaFoldDB" id="A0A380BNM6"/>
<evidence type="ECO:0000256" key="2">
    <source>
        <dbReference type="ARBA" id="ARBA00023287"/>
    </source>
</evidence>
<evidence type="ECO:0000256" key="1">
    <source>
        <dbReference type="ARBA" id="ARBA00004241"/>
    </source>
</evidence>
<accession>A0A380BNM6</accession>
<organism evidence="4 5">
    <name type="scientific">Sporosarcina pasteurii</name>
    <name type="common">Bacillus pasteurii</name>
    <dbReference type="NCBI Taxonomy" id="1474"/>
    <lineage>
        <taxon>Bacteria</taxon>
        <taxon>Bacillati</taxon>
        <taxon>Bacillota</taxon>
        <taxon>Bacilli</taxon>
        <taxon>Bacillales</taxon>
        <taxon>Caryophanaceae</taxon>
        <taxon>Sporosarcina</taxon>
    </lineage>
</organism>
<proteinExistence type="predicted"/>
<dbReference type="InterPro" id="IPR012902">
    <property type="entry name" value="N_methyl_site"/>
</dbReference>